<evidence type="ECO:0000313" key="3">
    <source>
        <dbReference type="EMBL" id="MFD2519939.1"/>
    </source>
</evidence>
<dbReference type="InterPro" id="IPR011006">
    <property type="entry name" value="CheY-like_superfamily"/>
</dbReference>
<dbReference type="PROSITE" id="PS50110">
    <property type="entry name" value="RESPONSE_REGULATORY"/>
    <property type="match status" value="1"/>
</dbReference>
<feature type="modified residue" description="4-aspartylphosphate" evidence="1">
    <location>
        <position position="115"/>
    </location>
</feature>
<dbReference type="EMBL" id="JBHULC010000004">
    <property type="protein sequence ID" value="MFD2519939.1"/>
    <property type="molecule type" value="Genomic_DNA"/>
</dbReference>
<evidence type="ECO:0000256" key="1">
    <source>
        <dbReference type="PROSITE-ProRule" id="PRU00169"/>
    </source>
</evidence>
<gene>
    <name evidence="3" type="ORF">ACFSR2_03525</name>
</gene>
<dbReference type="InterPro" id="IPR001789">
    <property type="entry name" value="Sig_transdc_resp-reg_receiver"/>
</dbReference>
<dbReference type="Gene3D" id="3.40.50.2300">
    <property type="match status" value="1"/>
</dbReference>
<reference evidence="4" key="1">
    <citation type="journal article" date="2019" name="Int. J. Syst. Evol. Microbiol.">
        <title>The Global Catalogue of Microorganisms (GCM) 10K type strain sequencing project: providing services to taxonomists for standard genome sequencing and annotation.</title>
        <authorList>
            <consortium name="The Broad Institute Genomics Platform"/>
            <consortium name="The Broad Institute Genome Sequencing Center for Infectious Disease"/>
            <person name="Wu L."/>
            <person name="Ma J."/>
        </authorList>
    </citation>
    <scope>NUCLEOTIDE SEQUENCE [LARGE SCALE GENOMIC DNA]</scope>
    <source>
        <strain evidence="4">KCTC 52344</strain>
    </source>
</reference>
<proteinExistence type="predicted"/>
<dbReference type="SMART" id="SM00448">
    <property type="entry name" value="REC"/>
    <property type="match status" value="1"/>
</dbReference>
<evidence type="ECO:0000313" key="4">
    <source>
        <dbReference type="Proteomes" id="UP001597510"/>
    </source>
</evidence>
<organism evidence="3 4">
    <name type="scientific">Emticicia soli</name>
    <dbReference type="NCBI Taxonomy" id="2027878"/>
    <lineage>
        <taxon>Bacteria</taxon>
        <taxon>Pseudomonadati</taxon>
        <taxon>Bacteroidota</taxon>
        <taxon>Cytophagia</taxon>
        <taxon>Cytophagales</taxon>
        <taxon>Leadbetterellaceae</taxon>
        <taxon>Emticicia</taxon>
    </lineage>
</organism>
<dbReference type="Pfam" id="PF00072">
    <property type="entry name" value="Response_reg"/>
    <property type="match status" value="1"/>
</dbReference>
<protein>
    <submittedName>
        <fullName evidence="3">Response regulator</fullName>
    </submittedName>
</protein>
<evidence type="ECO:0000259" key="2">
    <source>
        <dbReference type="PROSITE" id="PS50110"/>
    </source>
</evidence>
<dbReference type="SUPFAM" id="SSF52172">
    <property type="entry name" value="CheY-like"/>
    <property type="match status" value="1"/>
</dbReference>
<keyword evidence="1" id="KW-0597">Phosphoprotein</keyword>
<accession>A0ABW5J347</accession>
<comment type="caution">
    <text evidence="3">The sequence shown here is derived from an EMBL/GenBank/DDBJ whole genome shotgun (WGS) entry which is preliminary data.</text>
</comment>
<dbReference type="PANTHER" id="PTHR44520">
    <property type="entry name" value="RESPONSE REGULATOR RCP1-RELATED"/>
    <property type="match status" value="1"/>
</dbReference>
<dbReference type="InterPro" id="IPR052893">
    <property type="entry name" value="TCS_response_regulator"/>
</dbReference>
<feature type="domain" description="Response regulatory" evidence="2">
    <location>
        <begin position="61"/>
        <end position="182"/>
    </location>
</feature>
<sequence length="193" mass="22088">MLQFTKNKAQKAIKNSLSLILAPYFQVFSQNLSTNHRLNILLPKQMLYLFPNFLFMSAALRCLLIDDDQDDQEIFTLALEESGLNMQCKTYNNTSEALQELLKTDTLLPDYIFLDLNMPRINGIQFLTEIKKISRLQHIPVVIYSTSSHPKDKEATQKLGAAAFITKPSGIKELSGLLKVFFQTHLQPAYHKH</sequence>
<name>A0ABW5J347_9BACT</name>
<dbReference type="Proteomes" id="UP001597510">
    <property type="component" value="Unassembled WGS sequence"/>
</dbReference>
<keyword evidence="4" id="KW-1185">Reference proteome</keyword>
<dbReference type="PANTHER" id="PTHR44520:SF2">
    <property type="entry name" value="RESPONSE REGULATOR RCP1"/>
    <property type="match status" value="1"/>
</dbReference>